<dbReference type="Proteomes" id="UP000678281">
    <property type="component" value="Unassembled WGS sequence"/>
</dbReference>
<proteinExistence type="predicted"/>
<reference evidence="5" key="1">
    <citation type="submission" date="2021-04" db="EMBL/GenBank/DDBJ databases">
        <title>Devosia litorisediminis sp. nov., isolated from a sand dune.</title>
        <authorList>
            <person name="Park S."/>
            <person name="Yoon J.-H."/>
        </authorList>
    </citation>
    <scope>NUCLEOTIDE SEQUENCE</scope>
    <source>
        <strain evidence="5">BSSL-BM10</strain>
    </source>
</reference>
<dbReference type="InterPro" id="IPR010998">
    <property type="entry name" value="Integrase_recombinase_N"/>
</dbReference>
<sequence length="84" mass="9564">MSEWHKALERLEGAYSDHTLRGYAMDMQQFQAWCIAHDHTPLPASAETLVAYVNEERQRLLPSTLGRRLCPYSSPVATCRSQQG</sequence>
<dbReference type="RefSeq" id="WP_212658090.1">
    <property type="nucleotide sequence ID" value="NZ_JAGXTP010000001.1"/>
</dbReference>
<dbReference type="AlphaFoldDB" id="A0A942E5G7"/>
<dbReference type="Gene3D" id="1.10.150.130">
    <property type="match status" value="1"/>
</dbReference>
<dbReference type="Pfam" id="PF02899">
    <property type="entry name" value="Phage_int_SAM_1"/>
    <property type="match status" value="1"/>
</dbReference>
<evidence type="ECO:0000256" key="2">
    <source>
        <dbReference type="ARBA" id="ARBA00023125"/>
    </source>
</evidence>
<keyword evidence="6" id="KW-1185">Reference proteome</keyword>
<evidence type="ECO:0000259" key="4">
    <source>
        <dbReference type="PROSITE" id="PS51900"/>
    </source>
</evidence>
<dbReference type="PROSITE" id="PS51900">
    <property type="entry name" value="CB"/>
    <property type="match status" value="1"/>
</dbReference>
<gene>
    <name evidence="5" type="ORF">KD146_07570</name>
</gene>
<evidence type="ECO:0000313" key="5">
    <source>
        <dbReference type="EMBL" id="MBS3848553.1"/>
    </source>
</evidence>
<protein>
    <submittedName>
        <fullName evidence="5">Site-specific integrase</fullName>
    </submittedName>
</protein>
<feature type="domain" description="Core-binding (CB)" evidence="4">
    <location>
        <begin position="1"/>
        <end position="80"/>
    </location>
</feature>
<comment type="caution">
    <text evidence="5">The sequence shown here is derived from an EMBL/GenBank/DDBJ whole genome shotgun (WGS) entry which is preliminary data.</text>
</comment>
<dbReference type="GO" id="GO:0015074">
    <property type="term" value="P:DNA integration"/>
    <property type="evidence" value="ECO:0007669"/>
    <property type="project" value="UniProtKB-KW"/>
</dbReference>
<evidence type="ECO:0000313" key="6">
    <source>
        <dbReference type="Proteomes" id="UP000678281"/>
    </source>
</evidence>
<evidence type="ECO:0000256" key="3">
    <source>
        <dbReference type="PROSITE-ProRule" id="PRU01248"/>
    </source>
</evidence>
<keyword evidence="2 3" id="KW-0238">DNA-binding</keyword>
<accession>A0A942E5G7</accession>
<dbReference type="GO" id="GO:0003677">
    <property type="term" value="F:DNA binding"/>
    <property type="evidence" value="ECO:0007669"/>
    <property type="project" value="UniProtKB-UniRule"/>
</dbReference>
<organism evidence="5 6">
    <name type="scientific">Devosia litorisediminis</name>
    <dbReference type="NCBI Taxonomy" id="2829817"/>
    <lineage>
        <taxon>Bacteria</taxon>
        <taxon>Pseudomonadati</taxon>
        <taxon>Pseudomonadota</taxon>
        <taxon>Alphaproteobacteria</taxon>
        <taxon>Hyphomicrobiales</taxon>
        <taxon>Devosiaceae</taxon>
        <taxon>Devosia</taxon>
    </lineage>
</organism>
<dbReference type="EMBL" id="JAGXTP010000001">
    <property type="protein sequence ID" value="MBS3848553.1"/>
    <property type="molecule type" value="Genomic_DNA"/>
</dbReference>
<name>A0A942E5G7_9HYPH</name>
<dbReference type="InterPro" id="IPR044068">
    <property type="entry name" value="CB"/>
</dbReference>
<dbReference type="SUPFAM" id="SSF47823">
    <property type="entry name" value="lambda integrase-like, N-terminal domain"/>
    <property type="match status" value="1"/>
</dbReference>
<dbReference type="InterPro" id="IPR004107">
    <property type="entry name" value="Integrase_SAM-like_N"/>
</dbReference>
<evidence type="ECO:0000256" key="1">
    <source>
        <dbReference type="ARBA" id="ARBA00022908"/>
    </source>
</evidence>
<keyword evidence="1" id="KW-0229">DNA integration</keyword>